<protein>
    <submittedName>
        <fullName evidence="1">Lef10</fullName>
    </submittedName>
</protein>
<accession>A0AAE6R683</accession>
<evidence type="ECO:0000313" key="1">
    <source>
        <dbReference type="EMBL" id="QHB21690.1"/>
    </source>
</evidence>
<dbReference type="Proteomes" id="UP000830275">
    <property type="component" value="Segment"/>
</dbReference>
<gene>
    <name evidence="1" type="primary">lef10</name>
    <name evidence="1" type="ORF">Eudi_ORF31</name>
</gene>
<reference evidence="1 2" key="1">
    <citation type="journal article" date="2019" name="Viruses">
        <title>Genome Analysis of a Novel Clade II.b Alphabaculovirus Obtained from Artaxa digramma.</title>
        <authorList>
            <person name="Li J."/>
            <person name="Duan X."/>
            <person name="Wang Q."/>
            <person name="Zhang L."/>
            <person name="Deng F."/>
            <person name="Wang H."/>
            <person name="Hu Z."/>
            <person name="Wang M."/>
            <person name="Wang J."/>
        </authorList>
    </citation>
    <scope>NUCLEOTIDE SEQUENCE [LARGE SCALE GENOMIC DNA]</scope>
    <source>
        <strain evidence="1 2">424</strain>
    </source>
</reference>
<name>A0AAE6R683_9ABAC</name>
<sequence>MSNTLSSPTDNEDIFDKNQIKLLSYDKFYLLNRIVYAGQKDGKYHYINRFNNTVLVRDNKLKTLDDYKNYFLIVY</sequence>
<proteinExistence type="predicted"/>
<evidence type="ECO:0000313" key="2">
    <source>
        <dbReference type="Proteomes" id="UP000830275"/>
    </source>
</evidence>
<keyword evidence="2" id="KW-1185">Reference proteome</keyword>
<dbReference type="EMBL" id="MN233792">
    <property type="protein sequence ID" value="QHB21690.1"/>
    <property type="molecule type" value="Genomic_DNA"/>
</dbReference>
<organism evidence="1 2">
    <name type="scientific">Artaxa digramma nucleopolyhedrovirus</name>
    <dbReference type="NCBI Taxonomy" id="3070910"/>
    <lineage>
        <taxon>Viruses</taxon>
        <taxon>Viruses incertae sedis</taxon>
        <taxon>Naldaviricetes</taxon>
        <taxon>Lefavirales</taxon>
        <taxon>Baculoviridae</taxon>
        <taxon>Alphabaculovirus</taxon>
        <taxon>Alphabaculovirus ardigrammae</taxon>
    </lineage>
</organism>